<keyword evidence="15 19" id="KW-0456">Lyase</keyword>
<comment type="function">
    <text evidence="17 19">Catalyzes the conversion of GTP to 2,5-diamino-6-ribosylamino-4(3H)-pyrimidinone 5'-phosphate (DARP), formate and pyrophosphate.</text>
</comment>
<dbReference type="NCBIfam" id="TIGR00505">
    <property type="entry name" value="ribA"/>
    <property type="match status" value="1"/>
</dbReference>
<feature type="binding site" evidence="19">
    <location>
        <position position="36"/>
    </location>
    <ligand>
        <name>D-ribulose 5-phosphate</name>
        <dbReference type="ChEBI" id="CHEBI:58121"/>
    </ligand>
</feature>
<evidence type="ECO:0000256" key="3">
    <source>
        <dbReference type="ARBA" id="ARBA00002284"/>
    </source>
</evidence>
<evidence type="ECO:0000256" key="16">
    <source>
        <dbReference type="ARBA" id="ARBA00023268"/>
    </source>
</evidence>
<dbReference type="UniPathway" id="UPA00275">
    <property type="reaction ID" value="UER00399"/>
</dbReference>
<dbReference type="InterPro" id="IPR016299">
    <property type="entry name" value="Riboflavin_synth_RibBA"/>
</dbReference>
<feature type="domain" description="GTP cyclohydrolase II" evidence="20">
    <location>
        <begin position="211"/>
        <end position="376"/>
    </location>
</feature>
<dbReference type="HAMAP" id="MF_01283">
    <property type="entry name" value="RibBA"/>
    <property type="match status" value="1"/>
</dbReference>
<dbReference type="OrthoDB" id="9793111at2"/>
<dbReference type="EC" id="4.1.99.12" evidence="19"/>
<feature type="binding site" evidence="19">
    <location>
        <begin position="298"/>
        <end position="300"/>
    </location>
    <ligand>
        <name>GTP</name>
        <dbReference type="ChEBI" id="CHEBI:37565"/>
    </ligand>
</feature>
<feature type="binding site" evidence="19">
    <location>
        <position position="260"/>
    </location>
    <ligand>
        <name>Zn(2+)</name>
        <dbReference type="ChEBI" id="CHEBI:29105"/>
        <note>catalytic</note>
    </ligand>
</feature>
<feature type="site" description="Essential for DHBP synthase activity" evidence="19">
    <location>
        <position position="129"/>
    </location>
</feature>
<evidence type="ECO:0000256" key="17">
    <source>
        <dbReference type="ARBA" id="ARBA00043932"/>
    </source>
</evidence>
<dbReference type="EMBL" id="PRLG01000019">
    <property type="protein sequence ID" value="PYY28850.1"/>
    <property type="molecule type" value="Genomic_DNA"/>
</dbReference>
<keyword evidence="11 19" id="KW-0862">Zinc</keyword>
<accession>A0A2W0C8E9</accession>
<evidence type="ECO:0000313" key="21">
    <source>
        <dbReference type="EMBL" id="PYY28850.1"/>
    </source>
</evidence>
<feature type="site" description="Essential for DHBP synthase activity" evidence="19">
    <location>
        <position position="167"/>
    </location>
</feature>
<dbReference type="RefSeq" id="WP_095359245.1">
    <property type="nucleotide sequence ID" value="NZ_BAAFRC010000002.1"/>
</dbReference>
<evidence type="ECO:0000256" key="18">
    <source>
        <dbReference type="ARBA" id="ARBA00049295"/>
    </source>
</evidence>
<protein>
    <recommendedName>
        <fullName evidence="19">Riboflavin biosynthesis protein RibBA</fullName>
    </recommendedName>
    <domain>
        <recommendedName>
            <fullName evidence="19">3,4-dihydroxy-2-butanone 4-phosphate synthase</fullName>
            <shortName evidence="19">DHBP synthase</shortName>
            <ecNumber evidence="19">4.1.99.12</ecNumber>
        </recommendedName>
    </domain>
    <domain>
        <recommendedName>
            <fullName evidence="19">GTP cyclohydrolase-2</fullName>
            <ecNumber evidence="19">3.5.4.25</ecNumber>
        </recommendedName>
        <alternativeName>
            <fullName evidence="19">GTP cyclohydrolase II</fullName>
        </alternativeName>
    </domain>
</protein>
<dbReference type="GO" id="GO:0000287">
    <property type="term" value="F:magnesium ion binding"/>
    <property type="evidence" value="ECO:0007669"/>
    <property type="project" value="UniProtKB-UniRule"/>
</dbReference>
<dbReference type="SUPFAM" id="SSF55821">
    <property type="entry name" value="YrdC/RibB"/>
    <property type="match status" value="1"/>
</dbReference>
<dbReference type="InterPro" id="IPR000422">
    <property type="entry name" value="DHBP_synthase_RibB"/>
</dbReference>
<evidence type="ECO:0000256" key="2">
    <source>
        <dbReference type="ARBA" id="ARBA00001936"/>
    </source>
</evidence>
<comment type="catalytic activity">
    <reaction evidence="18 19">
        <text>GTP + 4 H2O = 2,5-diamino-6-hydroxy-4-(5-phosphoribosylamino)-pyrimidine + formate + 2 phosphate + 3 H(+)</text>
        <dbReference type="Rhea" id="RHEA:23704"/>
        <dbReference type="ChEBI" id="CHEBI:15377"/>
        <dbReference type="ChEBI" id="CHEBI:15378"/>
        <dbReference type="ChEBI" id="CHEBI:15740"/>
        <dbReference type="ChEBI" id="CHEBI:37565"/>
        <dbReference type="ChEBI" id="CHEBI:43474"/>
        <dbReference type="ChEBI" id="CHEBI:58614"/>
        <dbReference type="EC" id="3.5.4.25"/>
    </reaction>
</comment>
<dbReference type="CDD" id="cd00641">
    <property type="entry name" value="GTP_cyclohydro2"/>
    <property type="match status" value="1"/>
</dbReference>
<dbReference type="NCBIfam" id="NF001591">
    <property type="entry name" value="PRK00393.1"/>
    <property type="match status" value="1"/>
</dbReference>
<feature type="active site" description="Nucleophile; for GTP cyclohydrolase activity" evidence="19">
    <location>
        <position position="334"/>
    </location>
</feature>
<organism evidence="21 22">
    <name type="scientific">Paenibacillus illinoisensis</name>
    <dbReference type="NCBI Taxonomy" id="59845"/>
    <lineage>
        <taxon>Bacteria</taxon>
        <taxon>Bacillati</taxon>
        <taxon>Bacillota</taxon>
        <taxon>Bacilli</taxon>
        <taxon>Bacillales</taxon>
        <taxon>Paenibacillaceae</taxon>
        <taxon>Paenibacillus</taxon>
    </lineage>
</organism>
<dbReference type="InterPro" id="IPR017945">
    <property type="entry name" value="DHBP_synth_RibB-like_a/b_dom"/>
</dbReference>
<feature type="binding site" evidence="19">
    <location>
        <position position="32"/>
    </location>
    <ligand>
        <name>Mg(2+)</name>
        <dbReference type="ChEBI" id="CHEBI:18420"/>
        <label>1</label>
    </ligand>
</feature>
<comment type="similarity">
    <text evidence="6 19">In the N-terminal section; belongs to the DHBP synthase family.</text>
</comment>
<keyword evidence="8 19" id="KW-0479">Metal-binding</keyword>
<comment type="similarity">
    <text evidence="19">In the C-terminal section; belongs to the GTP cyclohydrolase II family.</text>
</comment>
<evidence type="ECO:0000256" key="7">
    <source>
        <dbReference type="ARBA" id="ARBA00022619"/>
    </source>
</evidence>
<feature type="binding site" evidence="19">
    <location>
        <position position="167"/>
    </location>
    <ligand>
        <name>D-ribulose 5-phosphate</name>
        <dbReference type="ChEBI" id="CHEBI:58121"/>
    </ligand>
</feature>
<evidence type="ECO:0000256" key="13">
    <source>
        <dbReference type="ARBA" id="ARBA00023134"/>
    </source>
</evidence>
<evidence type="ECO:0000256" key="10">
    <source>
        <dbReference type="ARBA" id="ARBA00022801"/>
    </source>
</evidence>
<dbReference type="HAMAP" id="MF_00180">
    <property type="entry name" value="RibB"/>
    <property type="match status" value="1"/>
</dbReference>
<evidence type="ECO:0000256" key="14">
    <source>
        <dbReference type="ARBA" id="ARBA00023211"/>
    </source>
</evidence>
<feature type="binding site" evidence="19">
    <location>
        <position position="273"/>
    </location>
    <ligand>
        <name>Zn(2+)</name>
        <dbReference type="ChEBI" id="CHEBI:29105"/>
        <note>catalytic</note>
    </ligand>
</feature>
<dbReference type="GO" id="GO:0005829">
    <property type="term" value="C:cytosol"/>
    <property type="evidence" value="ECO:0007669"/>
    <property type="project" value="TreeGrafter"/>
</dbReference>
<evidence type="ECO:0000256" key="6">
    <source>
        <dbReference type="ARBA" id="ARBA00005520"/>
    </source>
</evidence>
<comment type="cofactor">
    <cofactor evidence="19">
        <name>Mg(2+)</name>
        <dbReference type="ChEBI" id="CHEBI:18420"/>
    </cofactor>
    <cofactor evidence="19">
        <name>Mn(2+)</name>
        <dbReference type="ChEBI" id="CHEBI:29035"/>
    </cofactor>
    <text evidence="19">Binds 2 divalent metal cations per subunit. Magnesium or manganese.</text>
</comment>
<dbReference type="InterPro" id="IPR036144">
    <property type="entry name" value="RibA-like_sf"/>
</dbReference>
<keyword evidence="7 19" id="KW-0686">Riboflavin biosynthesis</keyword>
<feature type="binding site" evidence="19">
    <location>
        <position position="271"/>
    </location>
    <ligand>
        <name>Zn(2+)</name>
        <dbReference type="ChEBI" id="CHEBI:29105"/>
        <note>catalytic</note>
    </ligand>
</feature>
<proteinExistence type="inferred from homology"/>
<dbReference type="FunFam" id="3.90.870.10:FF:000001">
    <property type="entry name" value="Riboflavin biosynthesis protein RibBA"/>
    <property type="match status" value="1"/>
</dbReference>
<feature type="binding site" evidence="19">
    <location>
        <position position="276"/>
    </location>
    <ligand>
        <name>GTP</name>
        <dbReference type="ChEBI" id="CHEBI:37565"/>
    </ligand>
</feature>
<feature type="active site" description="Proton acceptor; for GTP cyclohydrolase activity" evidence="19">
    <location>
        <position position="332"/>
    </location>
</feature>
<dbReference type="Gene3D" id="3.90.870.10">
    <property type="entry name" value="DHBP synthase"/>
    <property type="match status" value="1"/>
</dbReference>
<dbReference type="Pfam" id="PF00926">
    <property type="entry name" value="DHBP_synthase"/>
    <property type="match status" value="1"/>
</dbReference>
<dbReference type="HAMAP" id="MF_00179">
    <property type="entry name" value="RibA"/>
    <property type="match status" value="1"/>
</dbReference>
<evidence type="ECO:0000256" key="15">
    <source>
        <dbReference type="ARBA" id="ARBA00023239"/>
    </source>
</evidence>
<dbReference type="AlphaFoldDB" id="A0A2W0C8E9"/>
<evidence type="ECO:0000256" key="12">
    <source>
        <dbReference type="ARBA" id="ARBA00022842"/>
    </source>
</evidence>
<dbReference type="PIRSF" id="PIRSF001259">
    <property type="entry name" value="RibA"/>
    <property type="match status" value="1"/>
</dbReference>
<dbReference type="GO" id="GO:0008270">
    <property type="term" value="F:zinc ion binding"/>
    <property type="evidence" value="ECO:0007669"/>
    <property type="project" value="UniProtKB-UniRule"/>
</dbReference>
<sequence>MSDQSILDPIEEAIYDLMRGKPVIVVDDEDRENEGDFIALAEKATPEVINFMITEGRGLVCVPITQQRADELNLKPMVQQNTDFHGTAFTVSVDHKDTTTGISAHERSITVKGLIDPEAKSSDFRKPGHMFPLIAKDGGVLRRAGHTEAAVDLAIMCGSYPAGVICEVIKEDGTMARLPDLQEIARKHDLKLISIQDMIRYRNEKEQLVQREVAVRMPTDFGEFQAVAYTNAVDNKEHVALVKGEIDSSKPVLVRVHSECLTGDVFHSHRCDCGPQFDAALKQINDEGNGVLLYMRQEGRGIGLINKLKAYKLQEEGLDTVDANLKLGFAADLRDYGIGAQILKDLGVRQIRLLTNNPRKIKGLEGYGLEVVERVPIQMEENEDNTLYLHTKQAKLGHMLKFDDIEQNEEKN</sequence>
<comment type="function">
    <text evidence="3 19">Catalyzes the conversion of D-ribulose 5-phosphate to formate and 3,4-dihydroxy-2-butanone 4-phosphate.</text>
</comment>
<evidence type="ECO:0000256" key="4">
    <source>
        <dbReference type="ARBA" id="ARBA00004853"/>
    </source>
</evidence>
<feature type="binding site" evidence="19">
    <location>
        <begin position="31"/>
        <end position="32"/>
    </location>
    <ligand>
        <name>D-ribulose 5-phosphate</name>
        <dbReference type="ChEBI" id="CHEBI:58121"/>
    </ligand>
</feature>
<dbReference type="GO" id="GO:0005525">
    <property type="term" value="F:GTP binding"/>
    <property type="evidence" value="ECO:0007669"/>
    <property type="project" value="UniProtKB-KW"/>
</dbReference>
<feature type="binding site" evidence="19">
    <location>
        <position position="146"/>
    </location>
    <ligand>
        <name>Mg(2+)</name>
        <dbReference type="ChEBI" id="CHEBI:18420"/>
        <label>2</label>
    </ligand>
</feature>
<dbReference type="NCBIfam" id="TIGR00506">
    <property type="entry name" value="ribB"/>
    <property type="match status" value="1"/>
</dbReference>
<dbReference type="NCBIfam" id="NF006803">
    <property type="entry name" value="PRK09311.1"/>
    <property type="match status" value="1"/>
</dbReference>
<evidence type="ECO:0000256" key="19">
    <source>
        <dbReference type="HAMAP-Rule" id="MF_01283"/>
    </source>
</evidence>
<dbReference type="EC" id="3.5.4.25" evidence="19"/>
<keyword evidence="13 19" id="KW-0342">GTP-binding</keyword>
<feature type="binding site" evidence="19">
    <location>
        <begin position="255"/>
        <end position="259"/>
    </location>
    <ligand>
        <name>GTP</name>
        <dbReference type="ChEBI" id="CHEBI:37565"/>
    </ligand>
</feature>
<dbReference type="Pfam" id="PF00925">
    <property type="entry name" value="GTP_cyclohydro2"/>
    <property type="match status" value="1"/>
</dbReference>
<evidence type="ECO:0000256" key="5">
    <source>
        <dbReference type="ARBA" id="ARBA00004904"/>
    </source>
</evidence>
<keyword evidence="10 19" id="KW-0378">Hydrolase</keyword>
<dbReference type="PANTHER" id="PTHR21327:SF18">
    <property type="entry name" value="3,4-DIHYDROXY-2-BUTANONE 4-PHOSPHATE SYNTHASE"/>
    <property type="match status" value="1"/>
</dbReference>
<dbReference type="SUPFAM" id="SSF142695">
    <property type="entry name" value="RibA-like"/>
    <property type="match status" value="1"/>
</dbReference>
<keyword evidence="16 19" id="KW-0511">Multifunctional enzyme</keyword>
<evidence type="ECO:0000256" key="8">
    <source>
        <dbReference type="ARBA" id="ARBA00022723"/>
    </source>
</evidence>
<feature type="binding site" evidence="19">
    <location>
        <begin position="143"/>
        <end position="147"/>
    </location>
    <ligand>
        <name>D-ribulose 5-phosphate</name>
        <dbReference type="ChEBI" id="CHEBI:58121"/>
    </ligand>
</feature>
<comment type="cofactor">
    <cofactor evidence="2">
        <name>Mn(2+)</name>
        <dbReference type="ChEBI" id="CHEBI:29035"/>
    </cofactor>
</comment>
<keyword evidence="9 19" id="KW-0547">Nucleotide-binding</keyword>
<feature type="binding site" evidence="19">
    <location>
        <position position="355"/>
    </location>
    <ligand>
        <name>GTP</name>
        <dbReference type="ChEBI" id="CHEBI:37565"/>
    </ligand>
</feature>
<dbReference type="InterPro" id="IPR032677">
    <property type="entry name" value="GTP_cyclohydro_II"/>
</dbReference>
<comment type="caution">
    <text evidence="21">The sequence shown here is derived from an EMBL/GenBank/DDBJ whole genome shotgun (WGS) entry which is preliminary data.</text>
</comment>
<evidence type="ECO:0000259" key="20">
    <source>
        <dbReference type="Pfam" id="PF00925"/>
    </source>
</evidence>
<evidence type="ECO:0000256" key="1">
    <source>
        <dbReference type="ARBA" id="ARBA00000141"/>
    </source>
</evidence>
<dbReference type="Gene3D" id="3.40.50.10990">
    <property type="entry name" value="GTP cyclohydrolase II"/>
    <property type="match status" value="1"/>
</dbReference>
<feature type="region of interest" description="DHBP synthase" evidence="19">
    <location>
        <begin position="1"/>
        <end position="204"/>
    </location>
</feature>
<dbReference type="InterPro" id="IPR000926">
    <property type="entry name" value="RibA"/>
</dbReference>
<dbReference type="FunFam" id="3.40.50.10990:FF:000001">
    <property type="entry name" value="Riboflavin biosynthesis protein RibBA"/>
    <property type="match status" value="1"/>
</dbReference>
<keyword evidence="12 19" id="KW-0460">Magnesium</keyword>
<keyword evidence="14 19" id="KW-0464">Manganese</keyword>
<feature type="region of interest" description="GTP cyclohydrolase II" evidence="19">
    <location>
        <begin position="205"/>
        <end position="412"/>
    </location>
</feature>
<comment type="pathway">
    <text evidence="4 19">Cofactor biosynthesis; riboflavin biosynthesis; 5-amino-6-(D-ribitylamino)uracil from GTP: step 1/4.</text>
</comment>
<comment type="catalytic activity">
    <reaction evidence="1 19">
        <text>D-ribulose 5-phosphate = (2S)-2-hydroxy-3-oxobutyl phosphate + formate + H(+)</text>
        <dbReference type="Rhea" id="RHEA:18457"/>
        <dbReference type="ChEBI" id="CHEBI:15378"/>
        <dbReference type="ChEBI" id="CHEBI:15740"/>
        <dbReference type="ChEBI" id="CHEBI:58121"/>
        <dbReference type="ChEBI" id="CHEBI:58830"/>
        <dbReference type="EC" id="4.1.99.12"/>
    </reaction>
</comment>
<reference evidence="21 22" key="1">
    <citation type="submission" date="2018-01" db="EMBL/GenBank/DDBJ databases">
        <title>Genome sequence of the PGP bacterium Paenibacillus illinoisensis E3.</title>
        <authorList>
            <person name="Rolli E."/>
            <person name="Marasco R."/>
            <person name="Bessem C."/>
            <person name="Michoud G."/>
            <person name="Gaiarsa S."/>
            <person name="Borin S."/>
            <person name="Daffonchio D."/>
        </authorList>
    </citation>
    <scope>NUCLEOTIDE SEQUENCE [LARGE SCALE GENOMIC DNA]</scope>
    <source>
        <strain evidence="21 22">E3</strain>
    </source>
</reference>
<evidence type="ECO:0000313" key="22">
    <source>
        <dbReference type="Proteomes" id="UP000247459"/>
    </source>
</evidence>
<dbReference type="Proteomes" id="UP000247459">
    <property type="component" value="Unassembled WGS sequence"/>
</dbReference>
<dbReference type="GO" id="GO:0008686">
    <property type="term" value="F:3,4-dihydroxy-2-butanone-4-phosphate synthase activity"/>
    <property type="evidence" value="ECO:0007669"/>
    <property type="project" value="UniProtKB-UniRule"/>
</dbReference>
<comment type="cofactor">
    <cofactor evidence="19">
        <name>Zn(2+)</name>
        <dbReference type="ChEBI" id="CHEBI:29105"/>
    </cofactor>
    <text evidence="19">Binds 1 zinc ion per subunit.</text>
</comment>
<feature type="binding site" evidence="19">
    <location>
        <position position="360"/>
    </location>
    <ligand>
        <name>GTP</name>
        <dbReference type="ChEBI" id="CHEBI:37565"/>
    </ligand>
</feature>
<dbReference type="GO" id="GO:0030145">
    <property type="term" value="F:manganese ion binding"/>
    <property type="evidence" value="ECO:0007669"/>
    <property type="project" value="UniProtKB-UniRule"/>
</dbReference>
<feature type="binding site" evidence="19">
    <location>
        <position position="320"/>
    </location>
    <ligand>
        <name>GTP</name>
        <dbReference type="ChEBI" id="CHEBI:37565"/>
    </ligand>
</feature>
<dbReference type="PANTHER" id="PTHR21327">
    <property type="entry name" value="GTP CYCLOHYDROLASE II-RELATED"/>
    <property type="match status" value="1"/>
</dbReference>
<dbReference type="GO" id="GO:0003935">
    <property type="term" value="F:GTP cyclohydrolase II activity"/>
    <property type="evidence" value="ECO:0007669"/>
    <property type="project" value="UniProtKB-UniRule"/>
</dbReference>
<dbReference type="GO" id="GO:0009231">
    <property type="term" value="P:riboflavin biosynthetic process"/>
    <property type="evidence" value="ECO:0007669"/>
    <property type="project" value="UniProtKB-UniRule"/>
</dbReference>
<name>A0A2W0C8E9_9BACL</name>
<evidence type="ECO:0000256" key="11">
    <source>
        <dbReference type="ARBA" id="ARBA00022833"/>
    </source>
</evidence>
<gene>
    <name evidence="19 21" type="primary">ribBA</name>
    <name evidence="21" type="ORF">PIL02S_02812</name>
</gene>
<comment type="pathway">
    <text evidence="5 19">Cofactor biosynthesis; riboflavin biosynthesis; 2-hydroxy-3-oxobutyl phosphate from D-ribulose 5-phosphate: step 1/1.</text>
</comment>
<feature type="binding site" evidence="19">
    <location>
        <position position="32"/>
    </location>
    <ligand>
        <name>Mg(2+)</name>
        <dbReference type="ChEBI" id="CHEBI:18420"/>
        <label>2</label>
    </ligand>
</feature>
<evidence type="ECO:0000256" key="9">
    <source>
        <dbReference type="ARBA" id="ARBA00022741"/>
    </source>
</evidence>